<reference evidence="6 7" key="1">
    <citation type="submission" date="2024-04" db="EMBL/GenBank/DDBJ databases">
        <authorList>
            <consortium name="Genoscope - CEA"/>
            <person name="William W."/>
        </authorList>
    </citation>
    <scope>NUCLEOTIDE SEQUENCE [LARGE SCALE GENOMIC DNA]</scope>
</reference>
<dbReference type="Pfam" id="PF00184">
    <property type="entry name" value="Hormone_5"/>
    <property type="match status" value="1"/>
</dbReference>
<dbReference type="InterPro" id="IPR022423">
    <property type="entry name" value="Neurohypophysial_hormone_CS"/>
</dbReference>
<dbReference type="SMART" id="SM00003">
    <property type="entry name" value="NH"/>
    <property type="match status" value="1"/>
</dbReference>
<evidence type="ECO:0000313" key="6">
    <source>
        <dbReference type="EMBL" id="CAL1537280.1"/>
    </source>
</evidence>
<sequence length="155" mass="16197">MMSSLCGMPLTYLLTAAVLSLSLTDACFIRNCPKGGKRSLDTGMVTSRECMKCGPGGTGQCVGPSICCGQDFGCHVGTAEAAVCQQENDSSTPCLVKGEACGSRDAGNCVADGICCDSESCAVNDRCRDLDGNAQANRGDLIQLIHKLLKVRDYD</sequence>
<feature type="disulfide bond" evidence="4">
    <location>
        <begin position="50"/>
        <end position="94"/>
    </location>
</feature>
<dbReference type="SUPFAM" id="SSF49606">
    <property type="entry name" value="Neurophysin II"/>
    <property type="match status" value="1"/>
</dbReference>
<evidence type="ECO:0008006" key="8">
    <source>
        <dbReference type="Google" id="ProtNLM"/>
    </source>
</evidence>
<dbReference type="EMBL" id="CAXITT010000257">
    <property type="protein sequence ID" value="CAL1537280.1"/>
    <property type="molecule type" value="Genomic_DNA"/>
</dbReference>
<evidence type="ECO:0000256" key="4">
    <source>
        <dbReference type="PIRSR" id="PIRSR001815-50"/>
    </source>
</evidence>
<feature type="chain" id="PRO_5043427294" description="Conopressin/neurophysin" evidence="5">
    <location>
        <begin position="27"/>
        <end position="155"/>
    </location>
</feature>
<evidence type="ECO:0000256" key="2">
    <source>
        <dbReference type="ARBA" id="ARBA00022729"/>
    </source>
</evidence>
<comment type="similarity">
    <text evidence="1">Belongs to the vasopressin/oxytocin family.</text>
</comment>
<feature type="disulfide bond" evidence="4">
    <location>
        <begin position="68"/>
        <end position="74"/>
    </location>
</feature>
<comment type="caution">
    <text evidence="6">The sequence shown here is derived from an EMBL/GenBank/DDBJ whole genome shotgun (WGS) entry which is preliminary data.</text>
</comment>
<gene>
    <name evidence="6" type="ORF">GSLYS_00011193001</name>
</gene>
<dbReference type="GO" id="GO:0005615">
    <property type="term" value="C:extracellular space"/>
    <property type="evidence" value="ECO:0007669"/>
    <property type="project" value="TreeGrafter"/>
</dbReference>
<dbReference type="SMR" id="A0AAV2HV10"/>
<accession>A0AAV2HV10</accession>
<evidence type="ECO:0000313" key="7">
    <source>
        <dbReference type="Proteomes" id="UP001497497"/>
    </source>
</evidence>
<feature type="disulfide bond" evidence="4">
    <location>
        <begin position="116"/>
        <end position="121"/>
    </location>
</feature>
<feature type="disulfide bond" evidence="4">
    <location>
        <begin position="101"/>
        <end position="115"/>
    </location>
</feature>
<dbReference type="GO" id="GO:0030141">
    <property type="term" value="C:secretory granule"/>
    <property type="evidence" value="ECO:0007669"/>
    <property type="project" value="TreeGrafter"/>
</dbReference>
<dbReference type="PANTHER" id="PTHR11681">
    <property type="entry name" value="NEUROPHYSIN"/>
    <property type="match status" value="1"/>
</dbReference>
<dbReference type="PANTHER" id="PTHR11681:SF5">
    <property type="entry name" value="ISOTOCIN"/>
    <property type="match status" value="1"/>
</dbReference>
<dbReference type="GO" id="GO:0005185">
    <property type="term" value="F:neurohypophyseal hormone activity"/>
    <property type="evidence" value="ECO:0007669"/>
    <property type="project" value="InterPro"/>
</dbReference>
<evidence type="ECO:0000256" key="1">
    <source>
        <dbReference type="ARBA" id="ARBA00007369"/>
    </source>
</evidence>
<dbReference type="PROSITE" id="PS00264">
    <property type="entry name" value="NEUROHYPOPHYS_HORM"/>
    <property type="match status" value="1"/>
</dbReference>
<name>A0AAV2HV10_LYMST</name>
<organism evidence="6 7">
    <name type="scientific">Lymnaea stagnalis</name>
    <name type="common">Great pond snail</name>
    <name type="synonym">Helix stagnalis</name>
    <dbReference type="NCBI Taxonomy" id="6523"/>
    <lineage>
        <taxon>Eukaryota</taxon>
        <taxon>Metazoa</taxon>
        <taxon>Spiralia</taxon>
        <taxon>Lophotrochozoa</taxon>
        <taxon>Mollusca</taxon>
        <taxon>Gastropoda</taxon>
        <taxon>Heterobranchia</taxon>
        <taxon>Euthyneura</taxon>
        <taxon>Panpulmonata</taxon>
        <taxon>Hygrophila</taxon>
        <taxon>Lymnaeoidea</taxon>
        <taxon>Lymnaeidae</taxon>
        <taxon>Lymnaea</taxon>
    </lineage>
</organism>
<dbReference type="PRINTS" id="PR00831">
    <property type="entry name" value="NEUROPHYSIN"/>
</dbReference>
<feature type="signal peptide" evidence="5">
    <location>
        <begin position="1"/>
        <end position="26"/>
    </location>
</feature>
<proteinExistence type="inferred from homology"/>
<feature type="disulfide bond" evidence="4">
    <location>
        <begin position="61"/>
        <end position="84"/>
    </location>
</feature>
<dbReference type="FunFam" id="2.60.9.10:FF:000001">
    <property type="entry name" value="oxytocin-neurophysin 1"/>
    <property type="match status" value="1"/>
</dbReference>
<keyword evidence="3 4" id="KW-1015">Disulfide bond</keyword>
<dbReference type="InterPro" id="IPR000981">
    <property type="entry name" value="Neurhyp_horm"/>
</dbReference>
<dbReference type="Gene3D" id="2.60.9.10">
    <property type="entry name" value="Neurohypophysial hormone domain"/>
    <property type="match status" value="1"/>
</dbReference>
<dbReference type="AlphaFoldDB" id="A0AAV2HV10"/>
<evidence type="ECO:0000256" key="5">
    <source>
        <dbReference type="SAM" id="SignalP"/>
    </source>
</evidence>
<keyword evidence="7" id="KW-1185">Reference proteome</keyword>
<dbReference type="PIRSF" id="PIRSF001815">
    <property type="entry name" value="Nonapeptide_hormone_precursor"/>
    <property type="match status" value="1"/>
</dbReference>
<protein>
    <recommendedName>
        <fullName evidence="8">Conopressin/neurophysin</fullName>
    </recommendedName>
</protein>
<keyword evidence="2 5" id="KW-0732">Signal</keyword>
<feature type="disulfide bond" evidence="4">
    <location>
        <begin position="109"/>
        <end position="127"/>
    </location>
</feature>
<feature type="disulfide bond" evidence="4">
    <location>
        <begin position="53"/>
        <end position="67"/>
    </location>
</feature>
<dbReference type="Proteomes" id="UP001497497">
    <property type="component" value="Unassembled WGS sequence"/>
</dbReference>
<feature type="disulfide bond" evidence="4">
    <location>
        <begin position="27"/>
        <end position="32"/>
    </location>
</feature>
<evidence type="ECO:0000256" key="3">
    <source>
        <dbReference type="ARBA" id="ARBA00023157"/>
    </source>
</evidence>
<dbReference type="InterPro" id="IPR036387">
    <property type="entry name" value="Neurhyp_horm_dom_sf"/>
</dbReference>